<feature type="domain" description="Post-SET" evidence="1">
    <location>
        <begin position="5"/>
        <end position="21"/>
    </location>
</feature>
<dbReference type="EMBL" id="AVNI01000002">
    <property type="protein sequence ID" value="EQD88426.1"/>
    <property type="molecule type" value="Genomic_DNA"/>
</dbReference>
<reference evidence="2 3" key="1">
    <citation type="journal article" date="2013" name="Genome Announc.">
        <title>Genome Sequences of Three hpAfrica2 Strains of Helicobacter pylori.</title>
        <authorList>
            <person name="Duncan S.S."/>
            <person name="Bertoli M.T."/>
            <person name="Kersulyte D."/>
            <person name="Valk P.L."/>
            <person name="Tamma S."/>
            <person name="Segal I."/>
            <person name="McClain M.S."/>
            <person name="Cover T.L."/>
            <person name="Berg D.E."/>
        </authorList>
    </citation>
    <scope>NUCLEOTIDE SEQUENCE [LARGE SCALE GENOMIC DNA]</scope>
    <source>
        <strain evidence="2 3">SouthAfrica50</strain>
    </source>
</reference>
<dbReference type="InterPro" id="IPR003616">
    <property type="entry name" value="Post-SET_dom"/>
</dbReference>
<dbReference type="PATRIC" id="fig|1352357.3.peg.716"/>
<organism evidence="2 3">
    <name type="scientific">Helicobacter pylori SouthAfrica50</name>
    <dbReference type="NCBI Taxonomy" id="1352357"/>
    <lineage>
        <taxon>Bacteria</taxon>
        <taxon>Pseudomonadati</taxon>
        <taxon>Campylobacterota</taxon>
        <taxon>Epsilonproteobacteria</taxon>
        <taxon>Campylobacterales</taxon>
        <taxon>Helicobacteraceae</taxon>
        <taxon>Helicobacter</taxon>
    </lineage>
</organism>
<name>T2S6V2_HELPX</name>
<evidence type="ECO:0000313" key="2">
    <source>
        <dbReference type="EMBL" id="EQD88426.1"/>
    </source>
</evidence>
<evidence type="ECO:0000259" key="1">
    <source>
        <dbReference type="PROSITE" id="PS50868"/>
    </source>
</evidence>
<evidence type="ECO:0000313" key="3">
    <source>
        <dbReference type="Proteomes" id="UP000015816"/>
    </source>
</evidence>
<accession>T2S6V2</accession>
<dbReference type="AlphaFoldDB" id="T2S6V2"/>
<comment type="caution">
    <text evidence="2">The sequence shown here is derived from an EMBL/GenBank/DDBJ whole genome shotgun (WGS) entry which is preliminary data.</text>
</comment>
<protein>
    <submittedName>
        <fullName evidence="2">Putative membrane protein</fullName>
    </submittedName>
</protein>
<sequence length="37" mass="4138">MWPLLFAPCFCGAMVCKGLLALLSLNINNKEPKKIFL</sequence>
<dbReference type="PROSITE" id="PS50868">
    <property type="entry name" value="POST_SET"/>
    <property type="match status" value="1"/>
</dbReference>
<gene>
    <name evidence="2" type="ORF">HPSA50_0739</name>
</gene>
<dbReference type="Proteomes" id="UP000015816">
    <property type="component" value="Unassembled WGS sequence"/>
</dbReference>
<proteinExistence type="predicted"/>